<keyword evidence="3" id="KW-1185">Reference proteome</keyword>
<protein>
    <submittedName>
        <fullName evidence="2">Uncharacterized protein</fullName>
    </submittedName>
</protein>
<evidence type="ECO:0000313" key="3">
    <source>
        <dbReference type="Proteomes" id="UP001457282"/>
    </source>
</evidence>
<organism evidence="2 3">
    <name type="scientific">Rubus argutus</name>
    <name type="common">Southern blackberry</name>
    <dbReference type="NCBI Taxonomy" id="59490"/>
    <lineage>
        <taxon>Eukaryota</taxon>
        <taxon>Viridiplantae</taxon>
        <taxon>Streptophyta</taxon>
        <taxon>Embryophyta</taxon>
        <taxon>Tracheophyta</taxon>
        <taxon>Spermatophyta</taxon>
        <taxon>Magnoliopsida</taxon>
        <taxon>eudicotyledons</taxon>
        <taxon>Gunneridae</taxon>
        <taxon>Pentapetalae</taxon>
        <taxon>rosids</taxon>
        <taxon>fabids</taxon>
        <taxon>Rosales</taxon>
        <taxon>Rosaceae</taxon>
        <taxon>Rosoideae</taxon>
        <taxon>Rosoideae incertae sedis</taxon>
        <taxon>Rubus</taxon>
    </lineage>
</organism>
<evidence type="ECO:0000256" key="1">
    <source>
        <dbReference type="SAM" id="MobiDB-lite"/>
    </source>
</evidence>
<gene>
    <name evidence="2" type="ORF">M0R45_011127</name>
</gene>
<comment type="caution">
    <text evidence="2">The sequence shown here is derived from an EMBL/GenBank/DDBJ whole genome shotgun (WGS) entry which is preliminary data.</text>
</comment>
<feature type="region of interest" description="Disordered" evidence="1">
    <location>
        <begin position="1"/>
        <end position="24"/>
    </location>
</feature>
<sequence>MAWFQTIPDSDQSISDEEEPDQEWADKCAKLGGTLGEKGFFFPPPILELLQISSRLEMLKGSNVNACNLEDEVSSDDD</sequence>
<proteinExistence type="predicted"/>
<reference evidence="2 3" key="1">
    <citation type="journal article" date="2023" name="G3 (Bethesda)">
        <title>A chromosome-length genome assembly and annotation of blackberry (Rubus argutus, cv. 'Hillquist').</title>
        <authorList>
            <person name="Bruna T."/>
            <person name="Aryal R."/>
            <person name="Dudchenko O."/>
            <person name="Sargent D.J."/>
            <person name="Mead D."/>
            <person name="Buti M."/>
            <person name="Cavallini A."/>
            <person name="Hytonen T."/>
            <person name="Andres J."/>
            <person name="Pham M."/>
            <person name="Weisz D."/>
            <person name="Mascagni F."/>
            <person name="Usai G."/>
            <person name="Natali L."/>
            <person name="Bassil N."/>
            <person name="Fernandez G.E."/>
            <person name="Lomsadze A."/>
            <person name="Armour M."/>
            <person name="Olukolu B."/>
            <person name="Poorten T."/>
            <person name="Britton C."/>
            <person name="Davik J."/>
            <person name="Ashrafi H."/>
            <person name="Aiden E.L."/>
            <person name="Borodovsky M."/>
            <person name="Worthington M."/>
        </authorList>
    </citation>
    <scope>NUCLEOTIDE SEQUENCE [LARGE SCALE GENOMIC DNA]</scope>
    <source>
        <strain evidence="2">PI 553951</strain>
    </source>
</reference>
<name>A0AAW1YA41_RUBAR</name>
<evidence type="ECO:0000313" key="2">
    <source>
        <dbReference type="EMBL" id="KAK9945621.1"/>
    </source>
</evidence>
<dbReference type="AlphaFoldDB" id="A0AAW1YA41"/>
<dbReference type="Proteomes" id="UP001457282">
    <property type="component" value="Unassembled WGS sequence"/>
</dbReference>
<accession>A0AAW1YA41</accession>
<feature type="compositionally biased region" description="Acidic residues" evidence="1">
    <location>
        <begin position="14"/>
        <end position="23"/>
    </location>
</feature>
<dbReference type="EMBL" id="JBEDUW010000002">
    <property type="protein sequence ID" value="KAK9945621.1"/>
    <property type="molecule type" value="Genomic_DNA"/>
</dbReference>